<keyword evidence="6 7" id="KW-0030">Aminoacyl-tRNA synthetase</keyword>
<evidence type="ECO:0000256" key="2">
    <source>
        <dbReference type="ARBA" id="ARBA00022723"/>
    </source>
</evidence>
<dbReference type="GO" id="GO:0004818">
    <property type="term" value="F:glutamate-tRNA ligase activity"/>
    <property type="evidence" value="ECO:0007669"/>
    <property type="project" value="TreeGrafter"/>
</dbReference>
<dbReference type="GO" id="GO:0005829">
    <property type="term" value="C:cytosol"/>
    <property type="evidence" value="ECO:0007669"/>
    <property type="project" value="TreeGrafter"/>
</dbReference>
<dbReference type="NCBIfam" id="TIGR03838">
    <property type="entry name" value="queuosine_YadB"/>
    <property type="match status" value="1"/>
</dbReference>
<feature type="short sequence motif" description="'HIGH' region" evidence="7">
    <location>
        <begin position="13"/>
        <end position="23"/>
    </location>
</feature>
<feature type="binding site" evidence="7">
    <location>
        <position position="238"/>
    </location>
    <ligand>
        <name>ATP</name>
        <dbReference type="ChEBI" id="CHEBI:30616"/>
    </ligand>
</feature>
<keyword evidence="5 7" id="KW-0067">ATP-binding</keyword>
<evidence type="ECO:0000256" key="3">
    <source>
        <dbReference type="ARBA" id="ARBA00022741"/>
    </source>
</evidence>
<sequence>MTNQAPYIGRFAPSPSGPLHMGSLVCALASYLDARSHNGTWLVRMEDIDPPREQAGAADLILSCLQKHGLQWDDSDVMFQSTRAQAYNQTLSSLRENALIYLCSCTRKRLNTLNGRYDGYCKSHPATSPAALRLDLEAAKAKGVPLQQAFCDGLQGEQYEDLTQQGDFVIHRKDGLFAYQLAVVVDDIAQNITHVVRGSDLLDTTARQRALMQLLGHQPPHYSHIPVLVDANGNKLSKQNHAPAVDLDTPTHNLIEALTLLGFDTAALTPATSTSSILHWAIARWANVAITLQGRLSL</sequence>
<keyword evidence="4 7" id="KW-0862">Zinc</keyword>
<proteinExistence type="inferred from homology"/>
<dbReference type="InterPro" id="IPR020058">
    <property type="entry name" value="Glu/Gln-tRNA-synth_Ib_cat-dom"/>
</dbReference>
<feature type="binding site" evidence="7">
    <location>
        <position position="117"/>
    </location>
    <ligand>
        <name>Zn(2+)</name>
        <dbReference type="ChEBI" id="CHEBI:29105"/>
    </ligand>
</feature>
<dbReference type="Gene3D" id="3.40.50.620">
    <property type="entry name" value="HUPs"/>
    <property type="match status" value="1"/>
</dbReference>
<dbReference type="GO" id="GO:0005524">
    <property type="term" value="F:ATP binding"/>
    <property type="evidence" value="ECO:0007669"/>
    <property type="project" value="UniProtKB-KW"/>
</dbReference>
<dbReference type="HAMAP" id="MF_01428">
    <property type="entry name" value="Glu_Q_tRNA_synth"/>
    <property type="match status" value="1"/>
</dbReference>
<dbReference type="InterPro" id="IPR049940">
    <property type="entry name" value="GluQ/Sye"/>
</dbReference>
<feature type="binding site" evidence="7">
    <location>
        <begin position="10"/>
        <end position="14"/>
    </location>
    <ligand>
        <name>L-glutamate</name>
        <dbReference type="ChEBI" id="CHEBI:29985"/>
    </ligand>
</feature>
<feature type="domain" description="Glutamyl/glutaminyl-tRNA synthetase class Ib catalytic" evidence="9">
    <location>
        <begin position="10"/>
        <end position="267"/>
    </location>
</feature>
<reference evidence="10" key="1">
    <citation type="submission" date="2023-07" db="EMBL/GenBank/DDBJ databases">
        <title>Genome content predicts the carbon catabolic preferences of heterotrophic bacteria.</title>
        <authorList>
            <person name="Gralka M."/>
        </authorList>
    </citation>
    <scope>NUCLEOTIDE SEQUENCE</scope>
    <source>
        <strain evidence="10">I3M17_2</strain>
    </source>
</reference>
<feature type="binding site" evidence="7">
    <location>
        <position position="46"/>
    </location>
    <ligand>
        <name>L-glutamate</name>
        <dbReference type="ChEBI" id="CHEBI:29985"/>
    </ligand>
</feature>
<dbReference type="SUPFAM" id="SSF52374">
    <property type="entry name" value="Nucleotidylyl transferase"/>
    <property type="match status" value="1"/>
</dbReference>
<dbReference type="AlphaFoldDB" id="A0AAW7XD84"/>
<dbReference type="NCBIfam" id="NF004314">
    <property type="entry name" value="PRK05710.1-3"/>
    <property type="match status" value="1"/>
</dbReference>
<feature type="binding site" evidence="7">
    <location>
        <position position="197"/>
    </location>
    <ligand>
        <name>L-glutamate</name>
        <dbReference type="ChEBI" id="CHEBI:29985"/>
    </ligand>
</feature>
<name>A0AAW7XD84_9GAMM</name>
<dbReference type="RefSeq" id="WP_303493719.1">
    <property type="nucleotide sequence ID" value="NZ_JAUOPB010000014.1"/>
</dbReference>
<evidence type="ECO:0000256" key="7">
    <source>
        <dbReference type="HAMAP-Rule" id="MF_01428"/>
    </source>
</evidence>
<evidence type="ECO:0000313" key="10">
    <source>
        <dbReference type="EMBL" id="MDO6424377.1"/>
    </source>
</evidence>
<comment type="caution">
    <text evidence="10">The sequence shown here is derived from an EMBL/GenBank/DDBJ whole genome shotgun (WGS) entry which is preliminary data.</text>
</comment>
<dbReference type="InterPro" id="IPR000924">
    <property type="entry name" value="Glu/Gln-tRNA-synth"/>
</dbReference>
<dbReference type="PANTHER" id="PTHR43311:SF1">
    <property type="entry name" value="GLUTAMYL-Q TRNA(ASP) SYNTHETASE"/>
    <property type="match status" value="1"/>
</dbReference>
<protein>
    <recommendedName>
        <fullName evidence="7">Glutamyl-Q tRNA(Asp) synthetase</fullName>
        <shortName evidence="7">Glu-Q-RSs</shortName>
        <ecNumber evidence="7">6.1.1.-</ecNumber>
    </recommendedName>
</protein>
<dbReference type="PANTHER" id="PTHR43311">
    <property type="entry name" value="GLUTAMATE--TRNA LIGASE"/>
    <property type="match status" value="1"/>
</dbReference>
<feature type="short sequence motif" description="'KMSKS' region" evidence="7">
    <location>
        <begin position="235"/>
        <end position="239"/>
    </location>
</feature>
<evidence type="ECO:0000256" key="8">
    <source>
        <dbReference type="RuleBase" id="RU363037"/>
    </source>
</evidence>
<dbReference type="Pfam" id="PF00749">
    <property type="entry name" value="tRNA-synt_1c"/>
    <property type="match status" value="1"/>
</dbReference>
<keyword evidence="1 7" id="KW-0436">Ligase</keyword>
<evidence type="ECO:0000256" key="4">
    <source>
        <dbReference type="ARBA" id="ARBA00022833"/>
    </source>
</evidence>
<feature type="binding site" evidence="7">
    <location>
        <position position="179"/>
    </location>
    <ligand>
        <name>L-glutamate</name>
        <dbReference type="ChEBI" id="CHEBI:29985"/>
    </ligand>
</feature>
<evidence type="ECO:0000256" key="6">
    <source>
        <dbReference type="ARBA" id="ARBA00023146"/>
    </source>
</evidence>
<evidence type="ECO:0000259" key="9">
    <source>
        <dbReference type="Pfam" id="PF00749"/>
    </source>
</evidence>
<evidence type="ECO:0000256" key="1">
    <source>
        <dbReference type="ARBA" id="ARBA00022598"/>
    </source>
</evidence>
<dbReference type="FunFam" id="3.40.50.620:FF:000093">
    <property type="entry name" value="Glutamyl-Q tRNA(Asp) synthetase"/>
    <property type="match status" value="1"/>
</dbReference>
<evidence type="ECO:0000313" key="11">
    <source>
        <dbReference type="Proteomes" id="UP001169760"/>
    </source>
</evidence>
<dbReference type="EC" id="6.1.1.-" evidence="7"/>
<evidence type="ECO:0000256" key="5">
    <source>
        <dbReference type="ARBA" id="ARBA00022840"/>
    </source>
</evidence>
<comment type="function">
    <text evidence="7">Catalyzes the tRNA-independent activation of glutamate in presence of ATP and the subsequent transfer of glutamate onto a tRNA(Asp). Glutamate is transferred on the 2-amino-5-(4,5-dihydroxy-2-cyclopenten-1-yl) moiety of the queuosine in the wobble position of the QUC anticodon.</text>
</comment>
<comment type="cofactor">
    <cofactor evidence="7">
        <name>Zn(2+)</name>
        <dbReference type="ChEBI" id="CHEBI:29105"/>
    </cofactor>
    <text evidence="7">Binds 1 zinc ion per subunit.</text>
</comment>
<feature type="binding site" evidence="7">
    <location>
        <position position="103"/>
    </location>
    <ligand>
        <name>Zn(2+)</name>
        <dbReference type="ChEBI" id="CHEBI:29105"/>
    </ligand>
</feature>
<dbReference type="InterPro" id="IPR014729">
    <property type="entry name" value="Rossmann-like_a/b/a_fold"/>
</dbReference>
<comment type="similarity">
    <text evidence="7">Belongs to the class-I aminoacyl-tRNA synthetase family. GluQ subfamily.</text>
</comment>
<dbReference type="GO" id="GO:0008270">
    <property type="term" value="F:zinc ion binding"/>
    <property type="evidence" value="ECO:0007669"/>
    <property type="project" value="UniProtKB-UniRule"/>
</dbReference>
<keyword evidence="2 7" id="KW-0479">Metal-binding</keyword>
<dbReference type="GO" id="GO:0006400">
    <property type="term" value="P:tRNA modification"/>
    <property type="evidence" value="ECO:0007669"/>
    <property type="project" value="InterPro"/>
</dbReference>
<dbReference type="EMBL" id="JAUOPB010000014">
    <property type="protein sequence ID" value="MDO6424377.1"/>
    <property type="molecule type" value="Genomic_DNA"/>
</dbReference>
<keyword evidence="3 7" id="KW-0547">Nucleotide-binding</keyword>
<accession>A0AAW7XD84</accession>
<gene>
    <name evidence="10" type="primary">gluQRS</name>
    <name evidence="7" type="synonym">gluQ</name>
    <name evidence="10" type="ORF">Q4521_17965</name>
</gene>
<organism evidence="10 11">
    <name type="scientific">Saccharophagus degradans</name>
    <dbReference type="NCBI Taxonomy" id="86304"/>
    <lineage>
        <taxon>Bacteria</taxon>
        <taxon>Pseudomonadati</taxon>
        <taxon>Pseudomonadota</taxon>
        <taxon>Gammaproteobacteria</taxon>
        <taxon>Cellvibrionales</taxon>
        <taxon>Cellvibrionaceae</taxon>
        <taxon>Saccharophagus</taxon>
    </lineage>
</organism>
<dbReference type="Proteomes" id="UP001169760">
    <property type="component" value="Unassembled WGS sequence"/>
</dbReference>
<dbReference type="GO" id="GO:0006424">
    <property type="term" value="P:glutamyl-tRNA aminoacylation"/>
    <property type="evidence" value="ECO:0007669"/>
    <property type="project" value="InterPro"/>
</dbReference>
<feature type="binding site" evidence="7">
    <location>
        <position position="121"/>
    </location>
    <ligand>
        <name>Zn(2+)</name>
        <dbReference type="ChEBI" id="CHEBI:29105"/>
    </ligand>
</feature>
<keyword evidence="8" id="KW-0648">Protein biosynthesis</keyword>
<dbReference type="InterPro" id="IPR022380">
    <property type="entry name" value="Glu-Q_tRNA(Asp)_Synthase"/>
</dbReference>
<dbReference type="PRINTS" id="PR00987">
    <property type="entry name" value="TRNASYNTHGLU"/>
</dbReference>
<feature type="binding site" evidence="7">
    <location>
        <position position="105"/>
    </location>
    <ligand>
        <name>Zn(2+)</name>
        <dbReference type="ChEBI" id="CHEBI:29105"/>
    </ligand>
</feature>